<keyword evidence="3" id="KW-1185">Reference proteome</keyword>
<dbReference type="CDD" id="cd00761">
    <property type="entry name" value="Glyco_tranf_GTA_type"/>
    <property type="match status" value="1"/>
</dbReference>
<organism evidence="2 3">
    <name type="scientific">Psychrobacter luti</name>
    <dbReference type="NCBI Taxonomy" id="198481"/>
    <lineage>
        <taxon>Bacteria</taxon>
        <taxon>Pseudomonadati</taxon>
        <taxon>Pseudomonadota</taxon>
        <taxon>Gammaproteobacteria</taxon>
        <taxon>Moraxellales</taxon>
        <taxon>Moraxellaceae</taxon>
        <taxon>Psychrobacter</taxon>
    </lineage>
</organism>
<dbReference type="SUPFAM" id="SSF53448">
    <property type="entry name" value="Nucleotide-diphospho-sugar transferases"/>
    <property type="match status" value="1"/>
</dbReference>
<dbReference type="Pfam" id="PF00535">
    <property type="entry name" value="Glycos_transf_2"/>
    <property type="match status" value="1"/>
</dbReference>
<protein>
    <submittedName>
        <fullName evidence="2">Glycosyltransferase involved in cell wall biosynthesis</fullName>
    </submittedName>
</protein>
<dbReference type="RefSeq" id="WP_183618216.1">
    <property type="nucleotide sequence ID" value="NZ_CAJHAH010000004.1"/>
</dbReference>
<dbReference type="EMBL" id="JACHXL010000001">
    <property type="protein sequence ID" value="MBB3105867.1"/>
    <property type="molecule type" value="Genomic_DNA"/>
</dbReference>
<dbReference type="Proteomes" id="UP000588111">
    <property type="component" value="Unassembled WGS sequence"/>
</dbReference>
<dbReference type="PANTHER" id="PTHR22916:SF3">
    <property type="entry name" value="UDP-GLCNAC:BETAGAL BETA-1,3-N-ACETYLGLUCOSAMINYLTRANSFERASE-LIKE PROTEIN 1"/>
    <property type="match status" value="1"/>
</dbReference>
<proteinExistence type="predicted"/>
<dbReference type="PANTHER" id="PTHR22916">
    <property type="entry name" value="GLYCOSYLTRANSFERASE"/>
    <property type="match status" value="1"/>
</dbReference>
<keyword evidence="2" id="KW-0808">Transferase</keyword>
<name>A0A839T8U7_9GAMM</name>
<feature type="domain" description="Glycosyltransferase 2-like" evidence="1">
    <location>
        <begin position="4"/>
        <end position="124"/>
    </location>
</feature>
<sequence>MYLSLIVPFYNRDISSLTLLKTLTELSLDGVEIILVDDGSTDNTYLDLSNYKDSFPDQNIQLIKQGNKGPGGARNAGLKLSQAKYVWFVDSDDDITQEAVDFIKEYSAGNYDVIHFNYSARGIEKSGLEVAPGSYINPTEVRTILLGSLVPLWSNVYRREMLIDNDIYYPEYCYYEDNSLDFIYPFFVKSLLNTNILAYKYNEDNESIVRSKPNPRTLDRLYTAEYGFKEGLKHTLSKDEVDILEKLFVRLYLVNSVGKYTTINPSKQWIVMWRIMKDYRRLAKDLNIRYSFFDAYNNLPELSSKFKLFLYFHWLSSYILPGNTAKYFESVRRKAWQ</sequence>
<evidence type="ECO:0000259" key="1">
    <source>
        <dbReference type="Pfam" id="PF00535"/>
    </source>
</evidence>
<dbReference type="Gene3D" id="3.90.550.10">
    <property type="entry name" value="Spore Coat Polysaccharide Biosynthesis Protein SpsA, Chain A"/>
    <property type="match status" value="1"/>
</dbReference>
<dbReference type="InterPro" id="IPR001173">
    <property type="entry name" value="Glyco_trans_2-like"/>
</dbReference>
<evidence type="ECO:0000313" key="2">
    <source>
        <dbReference type="EMBL" id="MBB3105867.1"/>
    </source>
</evidence>
<dbReference type="AlphaFoldDB" id="A0A839T8U7"/>
<comment type="caution">
    <text evidence="2">The sequence shown here is derived from an EMBL/GenBank/DDBJ whole genome shotgun (WGS) entry which is preliminary data.</text>
</comment>
<reference evidence="2 3" key="1">
    <citation type="submission" date="2020-08" db="EMBL/GenBank/DDBJ databases">
        <title>Genomic Encyclopedia of Type Strains, Phase III (KMG-III): the genomes of soil and plant-associated and newly described type strains.</title>
        <authorList>
            <person name="Whitman W."/>
        </authorList>
    </citation>
    <scope>NUCLEOTIDE SEQUENCE [LARGE SCALE GENOMIC DNA]</scope>
    <source>
        <strain evidence="2 3">CECT 5885</strain>
    </source>
</reference>
<dbReference type="InterPro" id="IPR029044">
    <property type="entry name" value="Nucleotide-diphossugar_trans"/>
</dbReference>
<dbReference type="GO" id="GO:0016758">
    <property type="term" value="F:hexosyltransferase activity"/>
    <property type="evidence" value="ECO:0007669"/>
    <property type="project" value="UniProtKB-ARBA"/>
</dbReference>
<evidence type="ECO:0000313" key="3">
    <source>
        <dbReference type="Proteomes" id="UP000588111"/>
    </source>
</evidence>
<accession>A0A839T8U7</accession>
<gene>
    <name evidence="2" type="ORF">FHS24_000358</name>
</gene>